<dbReference type="GO" id="GO:0019748">
    <property type="term" value="P:secondary metabolic process"/>
    <property type="evidence" value="ECO:0007669"/>
    <property type="project" value="TreeGrafter"/>
</dbReference>
<dbReference type="EMBL" id="MK843824">
    <property type="protein sequence ID" value="QID89723.1"/>
    <property type="molecule type" value="mRNA"/>
</dbReference>
<name>A0A8E3W7E7_CAMSN</name>
<dbReference type="GO" id="GO:0004185">
    <property type="term" value="F:serine-type carboxypeptidase activity"/>
    <property type="evidence" value="ECO:0007669"/>
    <property type="project" value="InterPro"/>
</dbReference>
<dbReference type="SUPFAM" id="SSF53474">
    <property type="entry name" value="alpha/beta-Hydrolases"/>
    <property type="match status" value="1"/>
</dbReference>
<organism evidence="3">
    <name type="scientific">Camellia sinensis var. sinensis</name>
    <name type="common">China tea</name>
    <dbReference type="NCBI Taxonomy" id="542762"/>
    <lineage>
        <taxon>Eukaryota</taxon>
        <taxon>Viridiplantae</taxon>
        <taxon>Streptophyta</taxon>
        <taxon>Embryophyta</taxon>
        <taxon>Tracheophyta</taxon>
        <taxon>Spermatophyta</taxon>
        <taxon>Magnoliopsida</taxon>
        <taxon>eudicotyledons</taxon>
        <taxon>Gunneridae</taxon>
        <taxon>Pentapetalae</taxon>
        <taxon>asterids</taxon>
        <taxon>Ericales</taxon>
        <taxon>Theaceae</taxon>
        <taxon>Camellia</taxon>
    </lineage>
</organism>
<keyword evidence="3" id="KW-0121">Carboxypeptidase</keyword>
<dbReference type="PANTHER" id="PTHR11802">
    <property type="entry name" value="SERINE PROTEASE FAMILY S10 SERINE CARBOXYPEPTIDASE"/>
    <property type="match status" value="1"/>
</dbReference>
<dbReference type="InterPro" id="IPR029058">
    <property type="entry name" value="AB_hydrolase_fold"/>
</dbReference>
<feature type="signal peptide" evidence="2">
    <location>
        <begin position="1"/>
        <end position="28"/>
    </location>
</feature>
<keyword evidence="3" id="KW-0808">Transferase</keyword>
<comment type="similarity">
    <text evidence="1">Belongs to the peptidase S10 family.</text>
</comment>
<accession>A0A8E3W7E7</accession>
<dbReference type="PANTHER" id="PTHR11802:SF487">
    <property type="entry name" value="SERINE CARBOXYPEPTIDASE-LIKE 13"/>
    <property type="match status" value="1"/>
</dbReference>
<dbReference type="Gene3D" id="3.40.50.1820">
    <property type="entry name" value="alpha/beta hydrolase"/>
    <property type="match status" value="1"/>
</dbReference>
<sequence>METSKQTINIPLCFRILLLLLLCHIAASRTIVTHLYPVLMALFPSHLRPGQYVGVGDMDDVQLFYYFVESQRNPAQDPLMLWLSGGPGCSCLSAFFYESGPVYFEFEGYKGGLPTLRLNEYTWTQVEVVLIFMQIRANILYVDAPVGTGFSYSESQEGYYVDDYKSAKQIYEFLRKWLKSHPEFLENNLYIGGDSYSGIILPMVVQEIIDGNELGRQPYMNLKGYILGNPVTDSYVDDDSRIPFAYRLTLISEDLYRAAKASCNGDYVNIDNEDCELNMEAINELILDIKFAHVLEPYCGYASPRPHDRKWRQRSLKEHSKDPLRLQRIGPAFFCRDYLYVLSEIWANNETVQEALKFRSGTTGVWQRCNGSLAYTEDVTSSIAYHQNLTAASLRALIFRSNLLLFFVCVGTQQWINTLNLTLSNVWRAWFVDAQVAGYVRRFTKDNYALTCATVKGAGHVAPEYKQKECYTMIDR</sequence>
<feature type="chain" id="PRO_5034332792" evidence="2">
    <location>
        <begin position="29"/>
        <end position="476"/>
    </location>
</feature>
<proteinExistence type="evidence at transcript level"/>
<dbReference type="GO" id="GO:0006508">
    <property type="term" value="P:proteolysis"/>
    <property type="evidence" value="ECO:0007669"/>
    <property type="project" value="InterPro"/>
</dbReference>
<dbReference type="PRINTS" id="PR00724">
    <property type="entry name" value="CRBOXYPTASEC"/>
</dbReference>
<keyword evidence="3" id="KW-0378">Hydrolase</keyword>
<evidence type="ECO:0000256" key="1">
    <source>
        <dbReference type="ARBA" id="ARBA00009431"/>
    </source>
</evidence>
<gene>
    <name evidence="3" type="primary">SCPL2</name>
</gene>
<keyword evidence="3" id="KW-0645">Protease</keyword>
<keyword evidence="3" id="KW-0012">Acyltransferase</keyword>
<evidence type="ECO:0000256" key="2">
    <source>
        <dbReference type="SAM" id="SignalP"/>
    </source>
</evidence>
<keyword evidence="2" id="KW-0732">Signal</keyword>
<protein>
    <submittedName>
        <fullName evidence="3">Serine carboxypeptidase-like acyltransferase</fullName>
    </submittedName>
</protein>
<evidence type="ECO:0000313" key="3">
    <source>
        <dbReference type="EMBL" id="QID89723.1"/>
    </source>
</evidence>
<dbReference type="AlphaFoldDB" id="A0A8E3W7E7"/>
<dbReference type="FunFam" id="3.40.50.1820:FF:000072">
    <property type="entry name" value="Serine carboxypeptidase-like 19"/>
    <property type="match status" value="1"/>
</dbReference>
<reference evidence="3" key="1">
    <citation type="submission" date="2019-04" db="EMBL/GenBank/DDBJ databases">
        <title>Formation of galloylated catechins by putative serine carboxypeptidase-like acyltransferases in tea plants (Camellia sinensis).</title>
        <authorList>
            <person name="Zhao J."/>
            <person name="Ahmad M.Z."/>
            <person name="Li P."/>
        </authorList>
    </citation>
    <scope>NUCLEOTIDE SEQUENCE</scope>
</reference>
<dbReference type="Pfam" id="PF00450">
    <property type="entry name" value="Peptidase_S10"/>
    <property type="match status" value="1"/>
</dbReference>
<dbReference type="InterPro" id="IPR001563">
    <property type="entry name" value="Peptidase_S10"/>
</dbReference>
<dbReference type="GO" id="GO:0016747">
    <property type="term" value="F:acyltransferase activity, transferring groups other than amino-acyl groups"/>
    <property type="evidence" value="ECO:0007669"/>
    <property type="project" value="TreeGrafter"/>
</dbReference>